<dbReference type="Proteomes" id="UP001610818">
    <property type="component" value="Unassembled WGS sequence"/>
</dbReference>
<comment type="caution">
    <text evidence="2">The sequence shown here is derived from an EMBL/GenBank/DDBJ whole genome shotgun (WGS) entry which is preliminary data.</text>
</comment>
<protein>
    <submittedName>
        <fullName evidence="2">Uncharacterized protein</fullName>
    </submittedName>
</protein>
<evidence type="ECO:0000256" key="1">
    <source>
        <dbReference type="SAM" id="MobiDB-lite"/>
    </source>
</evidence>
<dbReference type="RefSeq" id="WP_397711530.1">
    <property type="nucleotide sequence ID" value="NZ_JBIRGN010000002.1"/>
</dbReference>
<evidence type="ECO:0000313" key="2">
    <source>
        <dbReference type="EMBL" id="MFH8545683.1"/>
    </source>
</evidence>
<accession>A0ABW7QL40</accession>
<organism evidence="2 3">
    <name type="scientific">Streptomyces longisporoflavus</name>
    <dbReference type="NCBI Taxonomy" id="28044"/>
    <lineage>
        <taxon>Bacteria</taxon>
        <taxon>Bacillati</taxon>
        <taxon>Actinomycetota</taxon>
        <taxon>Actinomycetes</taxon>
        <taxon>Kitasatosporales</taxon>
        <taxon>Streptomycetaceae</taxon>
        <taxon>Streptomyces</taxon>
    </lineage>
</organism>
<feature type="region of interest" description="Disordered" evidence="1">
    <location>
        <begin position="1"/>
        <end position="25"/>
    </location>
</feature>
<proteinExistence type="predicted"/>
<gene>
    <name evidence="2" type="ORF">ACH4F9_11865</name>
</gene>
<reference evidence="2 3" key="1">
    <citation type="submission" date="2024-10" db="EMBL/GenBank/DDBJ databases">
        <title>The Natural Products Discovery Center: Release of the First 8490 Sequenced Strains for Exploring Actinobacteria Biosynthetic Diversity.</title>
        <authorList>
            <person name="Kalkreuter E."/>
            <person name="Kautsar S.A."/>
            <person name="Yang D."/>
            <person name="Bader C.D."/>
            <person name="Teijaro C.N."/>
            <person name="Fluegel L."/>
            <person name="Davis C.M."/>
            <person name="Simpson J.R."/>
            <person name="Lauterbach L."/>
            <person name="Steele A.D."/>
            <person name="Gui C."/>
            <person name="Meng S."/>
            <person name="Li G."/>
            <person name="Viehrig K."/>
            <person name="Ye F."/>
            <person name="Su P."/>
            <person name="Kiefer A.F."/>
            <person name="Nichols A."/>
            <person name="Cepeda A.J."/>
            <person name="Yan W."/>
            <person name="Fan B."/>
            <person name="Jiang Y."/>
            <person name="Adhikari A."/>
            <person name="Zheng C.-J."/>
            <person name="Schuster L."/>
            <person name="Cowan T.M."/>
            <person name="Smanski M.J."/>
            <person name="Chevrette M.G."/>
            <person name="De Carvalho L.P.S."/>
            <person name="Shen B."/>
        </authorList>
    </citation>
    <scope>NUCLEOTIDE SEQUENCE [LARGE SCALE GENOMIC DNA]</scope>
    <source>
        <strain evidence="2 3">NPDC017990</strain>
    </source>
</reference>
<dbReference type="EMBL" id="JBIRGQ010000002">
    <property type="protein sequence ID" value="MFH8545683.1"/>
    <property type="molecule type" value="Genomic_DNA"/>
</dbReference>
<name>A0ABW7QL40_9ACTN</name>
<evidence type="ECO:0000313" key="3">
    <source>
        <dbReference type="Proteomes" id="UP001610818"/>
    </source>
</evidence>
<keyword evidence="3" id="KW-1185">Reference proteome</keyword>
<sequence>MAVIPKHVVTARPVEPPENPENPENMETLRGDCARMAPHWVIPTAAATAPVSPALIHGISVPPASARLIDGMSEYGD</sequence>